<evidence type="ECO:0000256" key="1">
    <source>
        <dbReference type="SAM" id="Coils"/>
    </source>
</evidence>
<evidence type="ECO:0000313" key="3">
    <source>
        <dbReference type="EMBL" id="ANS77563.1"/>
    </source>
</evidence>
<feature type="coiled-coil region" evidence="1">
    <location>
        <begin position="34"/>
        <end position="61"/>
    </location>
</feature>
<dbReference type="EMBL" id="CP014989">
    <property type="protein sequence ID" value="ANS77563.1"/>
    <property type="molecule type" value="Genomic_DNA"/>
</dbReference>
<dbReference type="KEGG" id="serj:SGUI_0167"/>
<dbReference type="RefSeq" id="WP_066635056.1">
    <property type="nucleotide sequence ID" value="NZ_CP014989.1"/>
</dbReference>
<reference evidence="3 4" key="1">
    <citation type="submission" date="2016-03" db="EMBL/GenBank/DDBJ databases">
        <title>Shallow-sea hydrothermal system.</title>
        <authorList>
            <person name="Tang K."/>
        </authorList>
    </citation>
    <scope>NUCLEOTIDE SEQUENCE [LARGE SCALE GENOMIC DNA]</scope>
    <source>
        <strain evidence="3 4">JLT9</strain>
    </source>
</reference>
<dbReference type="STRING" id="1758689.SGUI_0167"/>
<protein>
    <recommendedName>
        <fullName evidence="5">Copper transporter</fullName>
    </recommendedName>
</protein>
<gene>
    <name evidence="3" type="ORF">SGUI_0167</name>
</gene>
<keyword evidence="4" id="KW-1185">Reference proteome</keyword>
<accession>A0A1B1N808</accession>
<evidence type="ECO:0008006" key="5">
    <source>
        <dbReference type="Google" id="ProtNLM"/>
    </source>
</evidence>
<name>A0A1B1N808_9MICO</name>
<evidence type="ECO:0000256" key="2">
    <source>
        <dbReference type="SAM" id="MobiDB-lite"/>
    </source>
</evidence>
<dbReference type="PATRIC" id="fig|1758689.4.peg.173"/>
<evidence type="ECO:0000313" key="4">
    <source>
        <dbReference type="Proteomes" id="UP000092482"/>
    </source>
</evidence>
<dbReference type="GO" id="GO:0055070">
    <property type="term" value="P:copper ion homeostasis"/>
    <property type="evidence" value="ECO:0007669"/>
    <property type="project" value="InterPro"/>
</dbReference>
<dbReference type="OrthoDB" id="4350157at2"/>
<organism evidence="3 4">
    <name type="scientific">Serinicoccus hydrothermalis</name>
    <dbReference type="NCBI Taxonomy" id="1758689"/>
    <lineage>
        <taxon>Bacteria</taxon>
        <taxon>Bacillati</taxon>
        <taxon>Actinomycetota</taxon>
        <taxon>Actinomycetes</taxon>
        <taxon>Micrococcales</taxon>
        <taxon>Ornithinimicrobiaceae</taxon>
        <taxon>Serinicoccus</taxon>
    </lineage>
</organism>
<keyword evidence="1" id="KW-0175">Coiled coil</keyword>
<dbReference type="Proteomes" id="UP000092482">
    <property type="component" value="Chromosome"/>
</dbReference>
<dbReference type="AlphaFoldDB" id="A0A1B1N808"/>
<dbReference type="Pfam" id="PF11382">
    <property type="entry name" value="MctB"/>
    <property type="match status" value="1"/>
</dbReference>
<dbReference type="InterPro" id="IPR021522">
    <property type="entry name" value="MctB"/>
</dbReference>
<proteinExistence type="predicted"/>
<dbReference type="GO" id="GO:0016020">
    <property type="term" value="C:membrane"/>
    <property type="evidence" value="ECO:0007669"/>
    <property type="project" value="InterPro"/>
</dbReference>
<sequence length="358" mass="36709">MVDFRYHLVSLVAVFIALAIGIVLGAGPLREGISQRLDDEVAELRTERTELRSELDVQSRQASAKDEAVDLLSPRGVAGTLNGIRVGLVLLPGADRNHVAQLEDRVADAGGTLAVQVEVDQSFEAGDADPEVLAEAGSRLALPEGDGGSDDDASGPGQVLAATLAGADREGEAGAWLAAGERLRDEGWIDVEWQDAQAPVTDRRPPEVLLVVGGGLSAAELAPEDDAAQDRLAVREELVEGLVQLDVPLVVAAAGTEAGALTEGGGQDGLVSAVRDDGALRGEVSTVDDLEGASGRAAAVLALAWELQDESGHYGLGEDAQSPVPAPPPLRLTSVPGTGQEPPASDPVPADPASTTAP</sequence>
<feature type="region of interest" description="Disordered" evidence="2">
    <location>
        <begin position="313"/>
        <end position="358"/>
    </location>
</feature>